<name>A0AAV7U1H7_PLEWA</name>
<evidence type="ECO:0000313" key="2">
    <source>
        <dbReference type="EMBL" id="KAJ1181718.1"/>
    </source>
</evidence>
<feature type="compositionally biased region" description="Basic and acidic residues" evidence="1">
    <location>
        <begin position="165"/>
        <end position="191"/>
    </location>
</feature>
<feature type="region of interest" description="Disordered" evidence="1">
    <location>
        <begin position="67"/>
        <end position="191"/>
    </location>
</feature>
<accession>A0AAV7U1H7</accession>
<reference evidence="2" key="1">
    <citation type="journal article" date="2022" name="bioRxiv">
        <title>Sequencing and chromosome-scale assembly of the giantPleurodeles waltlgenome.</title>
        <authorList>
            <person name="Brown T."/>
            <person name="Elewa A."/>
            <person name="Iarovenko S."/>
            <person name="Subramanian E."/>
            <person name="Araus A.J."/>
            <person name="Petzold A."/>
            <person name="Susuki M."/>
            <person name="Suzuki K.-i.T."/>
            <person name="Hayashi T."/>
            <person name="Toyoda A."/>
            <person name="Oliveira C."/>
            <person name="Osipova E."/>
            <person name="Leigh N.D."/>
            <person name="Simon A."/>
            <person name="Yun M.H."/>
        </authorList>
    </citation>
    <scope>NUCLEOTIDE SEQUENCE</scope>
    <source>
        <strain evidence="2">20211129_DDA</strain>
        <tissue evidence="2">Liver</tissue>
    </source>
</reference>
<protein>
    <submittedName>
        <fullName evidence="2">Uncharacterized protein</fullName>
    </submittedName>
</protein>
<evidence type="ECO:0000313" key="3">
    <source>
        <dbReference type="Proteomes" id="UP001066276"/>
    </source>
</evidence>
<comment type="caution">
    <text evidence="2">The sequence shown here is derived from an EMBL/GenBank/DDBJ whole genome shotgun (WGS) entry which is preliminary data.</text>
</comment>
<evidence type="ECO:0000256" key="1">
    <source>
        <dbReference type="SAM" id="MobiDB-lite"/>
    </source>
</evidence>
<keyword evidence="3" id="KW-1185">Reference proteome</keyword>
<dbReference type="Proteomes" id="UP001066276">
    <property type="component" value="Chromosome 3_2"/>
</dbReference>
<sequence length="191" mass="20687">MYRCKYTYKTQIRFLWYCDGPTLLRSDPSYPGGTDALGASDPDVLWAGTNHIPLPGDGRERQRIRAVTGTSNGNEDEDRWSEEGDGRNELSGAADGGSEGREEKGSGRYGKNSFNGGQSETSREDRENITSAAGRHRGPGGHTPELRPRSGKSVAPAGAWAKLSGTREVEGRIKDGEGGKNKKGMDTNREL</sequence>
<gene>
    <name evidence="2" type="ORF">NDU88_006920</name>
</gene>
<dbReference type="EMBL" id="JANPWB010000006">
    <property type="protein sequence ID" value="KAJ1181718.1"/>
    <property type="molecule type" value="Genomic_DNA"/>
</dbReference>
<organism evidence="2 3">
    <name type="scientific">Pleurodeles waltl</name>
    <name type="common">Iberian ribbed newt</name>
    <dbReference type="NCBI Taxonomy" id="8319"/>
    <lineage>
        <taxon>Eukaryota</taxon>
        <taxon>Metazoa</taxon>
        <taxon>Chordata</taxon>
        <taxon>Craniata</taxon>
        <taxon>Vertebrata</taxon>
        <taxon>Euteleostomi</taxon>
        <taxon>Amphibia</taxon>
        <taxon>Batrachia</taxon>
        <taxon>Caudata</taxon>
        <taxon>Salamandroidea</taxon>
        <taxon>Salamandridae</taxon>
        <taxon>Pleurodelinae</taxon>
        <taxon>Pleurodeles</taxon>
    </lineage>
</organism>
<dbReference type="AlphaFoldDB" id="A0AAV7U1H7"/>
<proteinExistence type="predicted"/>